<evidence type="ECO:0000313" key="1">
    <source>
        <dbReference type="EMBL" id="MBY8336205.1"/>
    </source>
</evidence>
<dbReference type="Proteomes" id="UP000759298">
    <property type="component" value="Unassembled WGS sequence"/>
</dbReference>
<dbReference type="EMBL" id="JAHWXP010000001">
    <property type="protein sequence ID" value="MBY8336205.1"/>
    <property type="molecule type" value="Genomic_DNA"/>
</dbReference>
<reference evidence="1 2" key="1">
    <citation type="submission" date="2021-07" db="EMBL/GenBank/DDBJ databases">
        <title>Alteriqipengyuania abyssalis NZ-12B nov, sp.nov isolated from deep sea sponge in pacific ocean.</title>
        <authorList>
            <person name="Tareen S."/>
            <person name="Wink J."/>
        </authorList>
    </citation>
    <scope>NUCLEOTIDE SEQUENCE [LARGE SCALE GENOMIC DNA]</scope>
    <source>
        <strain evidence="1 2">NZ-12B</strain>
    </source>
</reference>
<comment type="caution">
    <text evidence="1">The sequence shown here is derived from an EMBL/GenBank/DDBJ whole genome shotgun (WGS) entry which is preliminary data.</text>
</comment>
<gene>
    <name evidence="1" type="ORF">KYN89_04025</name>
</gene>
<dbReference type="SUPFAM" id="SSF53254">
    <property type="entry name" value="Phosphoglycerate mutase-like"/>
    <property type="match status" value="1"/>
</dbReference>
<sequence length="175" mass="19692">MKYLGLFRHAKSDWDDSSTRDFDRSVNERGREGARIMGRHIRRQEPAWDMILASPAERVRLTLEEAAIGVKPTFDQRLYLAGPETHLEVIKHKAGDADAVLIAAHNPGLQDLVLALVSQENETPDFREAMVKFPTASFAVLELPIDDWSELGAQNAKLVHFKRPRDLDPSLGPLD</sequence>
<protein>
    <submittedName>
        <fullName evidence="1">Histidine phosphatase family protein</fullName>
    </submittedName>
</protein>
<dbReference type="Gene3D" id="3.40.50.1240">
    <property type="entry name" value="Phosphoglycerate mutase-like"/>
    <property type="match status" value="1"/>
</dbReference>
<dbReference type="PANTHER" id="PTHR47623">
    <property type="entry name" value="OS09G0287300 PROTEIN"/>
    <property type="match status" value="1"/>
</dbReference>
<dbReference type="PANTHER" id="PTHR47623:SF1">
    <property type="entry name" value="OS09G0287300 PROTEIN"/>
    <property type="match status" value="1"/>
</dbReference>
<dbReference type="RefSeq" id="WP_222823896.1">
    <property type="nucleotide sequence ID" value="NZ_JAHWXP010000001.1"/>
</dbReference>
<dbReference type="Pfam" id="PF00300">
    <property type="entry name" value="His_Phos_1"/>
    <property type="match status" value="1"/>
</dbReference>
<name>A0ABS7PDB4_9SPHN</name>
<accession>A0ABS7PDB4</accession>
<organism evidence="1 2">
    <name type="scientific">Alteriqipengyuania abyssalis</name>
    <dbReference type="NCBI Taxonomy" id="2860200"/>
    <lineage>
        <taxon>Bacteria</taxon>
        <taxon>Pseudomonadati</taxon>
        <taxon>Pseudomonadota</taxon>
        <taxon>Alphaproteobacteria</taxon>
        <taxon>Sphingomonadales</taxon>
        <taxon>Erythrobacteraceae</taxon>
        <taxon>Alteriqipengyuania</taxon>
    </lineage>
</organism>
<proteinExistence type="predicted"/>
<dbReference type="CDD" id="cd07067">
    <property type="entry name" value="HP_PGM_like"/>
    <property type="match status" value="1"/>
</dbReference>
<evidence type="ECO:0000313" key="2">
    <source>
        <dbReference type="Proteomes" id="UP000759298"/>
    </source>
</evidence>
<dbReference type="InterPro" id="IPR029033">
    <property type="entry name" value="His_PPase_superfam"/>
</dbReference>
<dbReference type="InterPro" id="IPR013078">
    <property type="entry name" value="His_Pase_superF_clade-1"/>
</dbReference>
<keyword evidence="2" id="KW-1185">Reference proteome</keyword>